<dbReference type="Proteomes" id="UP001431186">
    <property type="component" value="Chromosome"/>
</dbReference>
<protein>
    <submittedName>
        <fullName evidence="1">Uncharacterized protein</fullName>
    </submittedName>
</protein>
<proteinExistence type="predicted"/>
<organism evidence="1 2">
    <name type="scientific">Leptogranulimonas caecicola</name>
    <dbReference type="NCBI Taxonomy" id="2894156"/>
    <lineage>
        <taxon>Bacteria</taxon>
        <taxon>Bacillati</taxon>
        <taxon>Actinomycetota</taxon>
        <taxon>Coriobacteriia</taxon>
        <taxon>Coriobacteriales</taxon>
        <taxon>Kribbibacteriaceae</taxon>
        <taxon>Leptogranulimonas</taxon>
    </lineage>
</organism>
<name>A0AAU9CDQ9_9ACTN</name>
<dbReference type="AlphaFoldDB" id="A0AAU9CDQ9"/>
<gene>
    <name evidence="1" type="ORF">ATTO_00430</name>
</gene>
<dbReference type="KEGG" id="lcal:ATTO_00430"/>
<reference evidence="1" key="1">
    <citation type="submission" date="2021-11" db="EMBL/GenBank/DDBJ databases">
        <title>Complete genome sequence of Atopobiaceae bacterium TOC12.</title>
        <authorList>
            <person name="Morinaga K."/>
            <person name="Kusada H."/>
            <person name="Tamaki H."/>
        </authorList>
    </citation>
    <scope>NUCLEOTIDE SEQUENCE</scope>
    <source>
        <strain evidence="1">TOC12</strain>
    </source>
</reference>
<evidence type="ECO:0000313" key="1">
    <source>
        <dbReference type="EMBL" id="BDC90171.1"/>
    </source>
</evidence>
<keyword evidence="2" id="KW-1185">Reference proteome</keyword>
<dbReference type="EMBL" id="AP025285">
    <property type="protein sequence ID" value="BDC90171.1"/>
    <property type="molecule type" value="Genomic_DNA"/>
</dbReference>
<sequence>MSETTKYTPDAMAPPSRVTSMVHILNQRLSKLECQKTIQHPSIVDNPVGWDGTEGENA</sequence>
<evidence type="ECO:0000313" key="2">
    <source>
        <dbReference type="Proteomes" id="UP001431186"/>
    </source>
</evidence>
<accession>A0AAU9CDQ9</accession>